<evidence type="ECO:0000256" key="1">
    <source>
        <dbReference type="SAM" id="MobiDB-lite"/>
    </source>
</evidence>
<dbReference type="EMBL" id="VSWC01000118">
    <property type="protein sequence ID" value="KAA1084540.1"/>
    <property type="molecule type" value="Genomic_DNA"/>
</dbReference>
<dbReference type="OrthoDB" id="2508169at2759"/>
<name>A0A5B0N8V2_PUCGR</name>
<feature type="region of interest" description="Disordered" evidence="1">
    <location>
        <begin position="1"/>
        <end position="35"/>
    </location>
</feature>
<organism evidence="3 4">
    <name type="scientific">Puccinia graminis f. sp. tritici</name>
    <dbReference type="NCBI Taxonomy" id="56615"/>
    <lineage>
        <taxon>Eukaryota</taxon>
        <taxon>Fungi</taxon>
        <taxon>Dikarya</taxon>
        <taxon>Basidiomycota</taxon>
        <taxon>Pucciniomycotina</taxon>
        <taxon>Pucciniomycetes</taxon>
        <taxon>Pucciniales</taxon>
        <taxon>Pucciniaceae</taxon>
        <taxon>Puccinia</taxon>
    </lineage>
</organism>
<protein>
    <recommendedName>
        <fullName evidence="2">Tet-like 2OG-Fe(II) oxygenase domain-containing protein</fullName>
    </recommendedName>
</protein>
<gene>
    <name evidence="3" type="ORF">PGT21_030449</name>
</gene>
<keyword evidence="4" id="KW-1185">Reference proteome</keyword>
<dbReference type="InterPro" id="IPR046798">
    <property type="entry name" value="2OG-FeII_Oxy_6"/>
</dbReference>
<evidence type="ECO:0000313" key="4">
    <source>
        <dbReference type="Proteomes" id="UP000324748"/>
    </source>
</evidence>
<dbReference type="Pfam" id="PF20515">
    <property type="entry name" value="2OG-FeII_Oxy_6"/>
    <property type="match status" value="1"/>
</dbReference>
<reference evidence="3 4" key="1">
    <citation type="submission" date="2019-05" db="EMBL/GenBank/DDBJ databases">
        <title>Emergence of the Ug99 lineage of the wheat stem rust pathogen through somatic hybridization.</title>
        <authorList>
            <person name="Li F."/>
            <person name="Upadhyaya N.M."/>
            <person name="Sperschneider J."/>
            <person name="Matny O."/>
            <person name="Nguyen-Phuc H."/>
            <person name="Mago R."/>
            <person name="Raley C."/>
            <person name="Miller M.E."/>
            <person name="Silverstein K.A.T."/>
            <person name="Henningsen E."/>
            <person name="Hirsch C.D."/>
            <person name="Visser B."/>
            <person name="Pretorius Z.A."/>
            <person name="Steffenson B.J."/>
            <person name="Schwessinger B."/>
            <person name="Dodds P.N."/>
            <person name="Figueroa M."/>
        </authorList>
    </citation>
    <scope>NUCLEOTIDE SEQUENCE [LARGE SCALE GENOMIC DNA]</scope>
    <source>
        <strain evidence="3">21-0</strain>
    </source>
</reference>
<dbReference type="Proteomes" id="UP000324748">
    <property type="component" value="Unassembled WGS sequence"/>
</dbReference>
<dbReference type="AlphaFoldDB" id="A0A5B0N8V2"/>
<feature type="domain" description="Tet-like 2OG-Fe(II) oxygenase" evidence="2">
    <location>
        <begin position="175"/>
        <end position="386"/>
    </location>
</feature>
<comment type="caution">
    <text evidence="3">The sequence shown here is derived from an EMBL/GenBank/DDBJ whole genome shotgun (WGS) entry which is preliminary data.</text>
</comment>
<evidence type="ECO:0000313" key="3">
    <source>
        <dbReference type="EMBL" id="KAA1084540.1"/>
    </source>
</evidence>
<accession>A0A5B0N8V2</accession>
<proteinExistence type="predicted"/>
<feature type="compositionally biased region" description="Basic and acidic residues" evidence="1">
    <location>
        <begin position="7"/>
        <end position="22"/>
    </location>
</feature>
<evidence type="ECO:0000259" key="2">
    <source>
        <dbReference type="Pfam" id="PF20515"/>
    </source>
</evidence>
<sequence>MASSTDLIEHETMPSAGEEKPAKKSRKRMRKFEGEMMLDSRRFSIMKARKRDSGQDHEFKTSISTLTVSSASRISAKFKKLELFPEISKDVVKVNRLERDQRYNEEVRKNPDKQIQKQIPQPIIPRAPTEEEQSWAKTQVEGNFINRSHGYVKVFNAKTYQVICVAEFLKIPDLSPQQREDFDYLCAFFHDCRQFVSPDALEALSSGDIASMIGWSRNLRRLEILDAYRNEEEIETNKQAYSELTERSERAGSVLWETFSEFGSAAAEKTRKRMEQLNSRSSTNNIFAASLNNNSNGSTATLGFPTNNFYQDLLPNQGNVSDAPLSFAMMIPTFKSTGKIGLQAEGHRVDHGQFVFPDIKLSIQFPPDTICRIIFRNREYNHGTIPKTEVGDSTRLGVCIRAPMPISD</sequence>